<evidence type="ECO:0000256" key="1">
    <source>
        <dbReference type="ARBA" id="ARBA00004141"/>
    </source>
</evidence>
<comment type="caution">
    <text evidence="11">The sequence shown here is derived from an EMBL/GenBank/DDBJ whole genome shotgun (WGS) entry which is preliminary data.</text>
</comment>
<accession>A0AAE1HGE0</accession>
<dbReference type="SMART" id="SM00248">
    <property type="entry name" value="ANK"/>
    <property type="match status" value="6"/>
</dbReference>
<dbReference type="EC" id="2.3.1.225" evidence="8"/>
<reference evidence="11" key="2">
    <citation type="journal article" date="2023" name="BMC Genomics">
        <title>Pest status, molecular evolution, and epigenetic factors derived from the genome assembly of Frankliniella fusca, a thysanopteran phytovirus vector.</title>
        <authorList>
            <person name="Catto M.A."/>
            <person name="Labadie P.E."/>
            <person name="Jacobson A.L."/>
            <person name="Kennedy G.G."/>
            <person name="Srinivasan R."/>
            <person name="Hunt B.G."/>
        </authorList>
    </citation>
    <scope>NUCLEOTIDE SEQUENCE</scope>
    <source>
        <strain evidence="11">PL_HMW_Pooled</strain>
    </source>
</reference>
<evidence type="ECO:0000256" key="7">
    <source>
        <dbReference type="PROSITE-ProRule" id="PRU00023"/>
    </source>
</evidence>
<keyword evidence="6 8" id="KW-0472">Membrane</keyword>
<feature type="transmembrane region" description="Helical" evidence="8">
    <location>
        <begin position="609"/>
        <end position="631"/>
    </location>
</feature>
<dbReference type="GO" id="GO:0019706">
    <property type="term" value="F:protein-cysteine S-palmitoyltransferase activity"/>
    <property type="evidence" value="ECO:0007669"/>
    <property type="project" value="UniProtKB-EC"/>
</dbReference>
<dbReference type="AlphaFoldDB" id="A0AAE1HGE0"/>
<dbReference type="SUPFAM" id="SSF48403">
    <property type="entry name" value="Ankyrin repeat"/>
    <property type="match status" value="1"/>
</dbReference>
<keyword evidence="8" id="KW-0012">Acyltransferase</keyword>
<dbReference type="Proteomes" id="UP001219518">
    <property type="component" value="Unassembled WGS sequence"/>
</dbReference>
<comment type="domain">
    <text evidence="8">The DHHC domain is required for palmitoyltransferase activity.</text>
</comment>
<feature type="repeat" description="ANK" evidence="7">
    <location>
        <begin position="351"/>
        <end position="383"/>
    </location>
</feature>
<keyword evidence="8" id="KW-0808">Transferase</keyword>
<dbReference type="PROSITE" id="PS50088">
    <property type="entry name" value="ANK_REPEAT"/>
    <property type="match status" value="4"/>
</dbReference>
<dbReference type="Gene3D" id="1.25.40.20">
    <property type="entry name" value="Ankyrin repeat-containing domain"/>
    <property type="match status" value="1"/>
</dbReference>
<dbReference type="InterPro" id="IPR036770">
    <property type="entry name" value="Ankyrin_rpt-contain_sf"/>
</dbReference>
<feature type="repeat" description="ANK" evidence="7">
    <location>
        <begin position="250"/>
        <end position="282"/>
    </location>
</feature>
<name>A0AAE1HGE0_9NEOP</name>
<comment type="catalytic activity">
    <reaction evidence="8">
        <text>L-cysteinyl-[protein] + hexadecanoyl-CoA = S-hexadecanoyl-L-cysteinyl-[protein] + CoA</text>
        <dbReference type="Rhea" id="RHEA:36683"/>
        <dbReference type="Rhea" id="RHEA-COMP:10131"/>
        <dbReference type="Rhea" id="RHEA-COMP:11032"/>
        <dbReference type="ChEBI" id="CHEBI:29950"/>
        <dbReference type="ChEBI" id="CHEBI:57287"/>
        <dbReference type="ChEBI" id="CHEBI:57379"/>
        <dbReference type="ChEBI" id="CHEBI:74151"/>
        <dbReference type="EC" id="2.3.1.225"/>
    </reaction>
</comment>
<feature type="region of interest" description="Disordered" evidence="9">
    <location>
        <begin position="47"/>
        <end position="71"/>
    </location>
</feature>
<feature type="transmembrane region" description="Helical" evidence="8">
    <location>
        <begin position="432"/>
        <end position="450"/>
    </location>
</feature>
<comment type="similarity">
    <text evidence="8">Belongs to the DHHC palmitoyltransferase family.</text>
</comment>
<feature type="repeat" description="ANK" evidence="7">
    <location>
        <begin position="283"/>
        <end position="315"/>
    </location>
</feature>
<dbReference type="GO" id="GO:0016020">
    <property type="term" value="C:membrane"/>
    <property type="evidence" value="ECO:0007669"/>
    <property type="project" value="UniProtKB-SubCell"/>
</dbReference>
<dbReference type="PROSITE" id="PS50216">
    <property type="entry name" value="DHHC"/>
    <property type="match status" value="1"/>
</dbReference>
<feature type="transmembrane region" description="Helical" evidence="8">
    <location>
        <begin position="456"/>
        <end position="473"/>
    </location>
</feature>
<comment type="subcellular location">
    <subcellularLocation>
        <location evidence="1">Membrane</location>
        <topology evidence="1">Multi-pass membrane protein</topology>
    </subcellularLocation>
</comment>
<dbReference type="PANTHER" id="PTHR24161">
    <property type="entry name" value="ANK_REP_REGION DOMAIN-CONTAINING PROTEIN-RELATED"/>
    <property type="match status" value="1"/>
</dbReference>
<feature type="transmembrane region" description="Helical" evidence="8">
    <location>
        <begin position="288"/>
        <end position="305"/>
    </location>
</feature>
<dbReference type="InterPro" id="IPR002110">
    <property type="entry name" value="Ankyrin_rpt"/>
</dbReference>
<dbReference type="Pfam" id="PF01529">
    <property type="entry name" value="DHHC"/>
    <property type="match status" value="1"/>
</dbReference>
<organism evidence="11 12">
    <name type="scientific">Frankliniella fusca</name>
    <dbReference type="NCBI Taxonomy" id="407009"/>
    <lineage>
        <taxon>Eukaryota</taxon>
        <taxon>Metazoa</taxon>
        <taxon>Ecdysozoa</taxon>
        <taxon>Arthropoda</taxon>
        <taxon>Hexapoda</taxon>
        <taxon>Insecta</taxon>
        <taxon>Pterygota</taxon>
        <taxon>Neoptera</taxon>
        <taxon>Paraneoptera</taxon>
        <taxon>Thysanoptera</taxon>
        <taxon>Terebrantia</taxon>
        <taxon>Thripoidea</taxon>
        <taxon>Thripidae</taxon>
        <taxon>Frankliniella</taxon>
    </lineage>
</organism>
<dbReference type="EMBL" id="JAHWGI010001023">
    <property type="protein sequence ID" value="KAK3920844.1"/>
    <property type="molecule type" value="Genomic_DNA"/>
</dbReference>
<feature type="domain" description="Palmitoyltransferase DHHC" evidence="10">
    <location>
        <begin position="561"/>
        <end position="694"/>
    </location>
</feature>
<evidence type="ECO:0000259" key="10">
    <source>
        <dbReference type="Pfam" id="PF01529"/>
    </source>
</evidence>
<gene>
    <name evidence="11" type="ORF">KUF71_010081</name>
</gene>
<keyword evidence="12" id="KW-1185">Reference proteome</keyword>
<feature type="repeat" description="ANK" evidence="7">
    <location>
        <begin position="216"/>
        <end position="248"/>
    </location>
</feature>
<protein>
    <recommendedName>
        <fullName evidence="8">Palmitoyltransferase</fullName>
        <ecNumber evidence="8">2.3.1.225</ecNumber>
    </recommendedName>
</protein>
<comment type="caution">
    <text evidence="8">Lacks conserved residue(s) required for the propagation of feature annotation.</text>
</comment>
<dbReference type="Pfam" id="PF12796">
    <property type="entry name" value="Ank_2"/>
    <property type="match status" value="2"/>
</dbReference>
<sequence>MKTALTVVTIRGLNACDPDTAKTSESPTTVDTHFFFTGFLIRRKHQPKRMLKASSKPYRRSSKATPSPATILADQINPQRERQETVEDNLNQHGFRKFRNSLVFFISPNKFKLKPATWRIRPAIQSSLFPSSFTVHCHSLQDACQPGSLFKRERENCQHAQADMFQQVPQVPQAKGSTSDVDYSNLDIVKATQNGALERCKQLIDEGFDVNQRDAENVTLLHWAAINNRKEIIRFYISRGALVDAVGGDLMATPLHWATRAGHLGAVVLLMQHGADPLICDGDGLQCIHIAAQLGFAGIMAYFIAKGANMDGQDRGGMTPLMWSAYRVTSLDPTRMLLTLGASSAFQDNFHGNTALHWAIVARNSTAVTTLVANGANLTIRNNTGQTPYDLLKGNRDMFLSEKVLEKLEEVDSNSRPKSMCDRITKDKKVKVWMTALIPASGICLIGLLLQSSIPVPIKCVILLFSYVFGYFARPYVCNDKYFTVLPLATYFGTKFWVYMTWLVWIVPHVNIWSTIAMLISSILLWYNFLKVWKGDPGIVSSTREEKFRLIIDEAERRGFDSRSFCSSCLVHKPLRSKHCGVCDRCIAKHDHHCPWVSNCIGEKNHRHFIGYLVMLLVMIFFMIYGASQYWQKACEIPSSSGFFGSLVASAQCDAWVMWITFNCFLHAIWVFLLLGCQTYQIVILGMTTNERLNHWRYQHFQQGGVSRSPFHRGYFQNLVDFFGWRCFGLFHPDQTDWSKTFHVGVEAEHPLLNTKENYQYV</sequence>
<evidence type="ECO:0000313" key="11">
    <source>
        <dbReference type="EMBL" id="KAK3920844.1"/>
    </source>
</evidence>
<reference evidence="11" key="1">
    <citation type="submission" date="2021-07" db="EMBL/GenBank/DDBJ databases">
        <authorList>
            <person name="Catto M.A."/>
            <person name="Jacobson A."/>
            <person name="Kennedy G."/>
            <person name="Labadie P."/>
            <person name="Hunt B.G."/>
            <person name="Srinivasan R."/>
        </authorList>
    </citation>
    <scope>NUCLEOTIDE SEQUENCE</scope>
    <source>
        <strain evidence="11">PL_HMW_Pooled</strain>
        <tissue evidence="11">Head</tissue>
    </source>
</reference>
<evidence type="ECO:0000256" key="3">
    <source>
        <dbReference type="ARBA" id="ARBA00022737"/>
    </source>
</evidence>
<evidence type="ECO:0000256" key="5">
    <source>
        <dbReference type="ARBA" id="ARBA00023043"/>
    </source>
</evidence>
<evidence type="ECO:0000313" key="12">
    <source>
        <dbReference type="Proteomes" id="UP001219518"/>
    </source>
</evidence>
<evidence type="ECO:0000256" key="8">
    <source>
        <dbReference type="RuleBase" id="RU079119"/>
    </source>
</evidence>
<feature type="transmembrane region" description="Helical" evidence="8">
    <location>
        <begin position="512"/>
        <end position="530"/>
    </location>
</feature>
<evidence type="ECO:0000256" key="4">
    <source>
        <dbReference type="ARBA" id="ARBA00022989"/>
    </source>
</evidence>
<keyword evidence="5 7" id="KW-0040">ANK repeat</keyword>
<dbReference type="PROSITE" id="PS50297">
    <property type="entry name" value="ANK_REP_REGION"/>
    <property type="match status" value="3"/>
</dbReference>
<evidence type="ECO:0000256" key="9">
    <source>
        <dbReference type="SAM" id="MobiDB-lite"/>
    </source>
</evidence>
<evidence type="ECO:0000256" key="6">
    <source>
        <dbReference type="ARBA" id="ARBA00023136"/>
    </source>
</evidence>
<feature type="compositionally biased region" description="Basic residues" evidence="9">
    <location>
        <begin position="47"/>
        <end position="62"/>
    </location>
</feature>
<feature type="transmembrane region" description="Helical" evidence="8">
    <location>
        <begin position="485"/>
        <end position="506"/>
    </location>
</feature>
<dbReference type="InterPro" id="IPR001594">
    <property type="entry name" value="Palmitoyltrfase_DHHC"/>
</dbReference>
<keyword evidence="3" id="KW-0677">Repeat</keyword>
<keyword evidence="2 8" id="KW-0812">Transmembrane</keyword>
<evidence type="ECO:0000256" key="2">
    <source>
        <dbReference type="ARBA" id="ARBA00022692"/>
    </source>
</evidence>
<proteinExistence type="inferred from homology"/>
<dbReference type="PANTHER" id="PTHR24161:SF85">
    <property type="entry name" value="PALMITOYLTRANSFERASE HIP14"/>
    <property type="match status" value="1"/>
</dbReference>
<feature type="transmembrane region" description="Helical" evidence="8">
    <location>
        <begin position="656"/>
        <end position="677"/>
    </location>
</feature>
<keyword evidence="4 8" id="KW-1133">Transmembrane helix</keyword>